<protein>
    <submittedName>
        <fullName evidence="2">Uncharacterized protein</fullName>
    </submittedName>
</protein>
<gene>
    <name evidence="2" type="ORF">UFOVP373_39</name>
</gene>
<keyword evidence="1" id="KW-1133">Transmembrane helix</keyword>
<organism evidence="2">
    <name type="scientific">uncultured Caudovirales phage</name>
    <dbReference type="NCBI Taxonomy" id="2100421"/>
    <lineage>
        <taxon>Viruses</taxon>
        <taxon>Duplodnaviria</taxon>
        <taxon>Heunggongvirae</taxon>
        <taxon>Uroviricota</taxon>
        <taxon>Caudoviricetes</taxon>
        <taxon>Peduoviridae</taxon>
        <taxon>Maltschvirus</taxon>
        <taxon>Maltschvirus maltsch</taxon>
    </lineage>
</organism>
<accession>A0A6J7WXX1</accession>
<name>A0A6J7WXX1_9CAUD</name>
<sequence>MTTEMLLNIGLSTVLAIFGWILKSHVDEVKRLQILLNRTREDYATRADMHADINRVLARIDTLDQKMDRLLQGMAK</sequence>
<evidence type="ECO:0000256" key="1">
    <source>
        <dbReference type="SAM" id="Phobius"/>
    </source>
</evidence>
<reference evidence="2" key="1">
    <citation type="submission" date="2020-05" db="EMBL/GenBank/DDBJ databases">
        <authorList>
            <person name="Chiriac C."/>
            <person name="Salcher M."/>
            <person name="Ghai R."/>
            <person name="Kavagutti S V."/>
        </authorList>
    </citation>
    <scope>NUCLEOTIDE SEQUENCE</scope>
</reference>
<proteinExistence type="predicted"/>
<dbReference type="EMBL" id="LR798304">
    <property type="protein sequence ID" value="CAB5222881.1"/>
    <property type="molecule type" value="Genomic_DNA"/>
</dbReference>
<evidence type="ECO:0000313" key="2">
    <source>
        <dbReference type="EMBL" id="CAB5222881.1"/>
    </source>
</evidence>
<feature type="transmembrane region" description="Helical" evidence="1">
    <location>
        <begin position="6"/>
        <end position="22"/>
    </location>
</feature>
<keyword evidence="1" id="KW-0472">Membrane</keyword>
<keyword evidence="1" id="KW-0812">Transmembrane</keyword>